<dbReference type="InterPro" id="IPR009781">
    <property type="entry name" value="DUF1345"/>
</dbReference>
<proteinExistence type="predicted"/>
<comment type="caution">
    <text evidence="2">The sequence shown here is derived from an EMBL/GenBank/DDBJ whole genome shotgun (WGS) entry which is preliminary data.</text>
</comment>
<protein>
    <submittedName>
        <fullName evidence="2">Membrane protein</fullName>
    </submittedName>
</protein>
<keyword evidence="1" id="KW-0472">Membrane</keyword>
<evidence type="ECO:0000313" key="3">
    <source>
        <dbReference type="Proteomes" id="UP001161160"/>
    </source>
</evidence>
<name>A0AA43M828_9BURK</name>
<keyword evidence="1" id="KW-1133">Transmembrane helix</keyword>
<dbReference type="EMBL" id="JARXYA010000005">
    <property type="protein sequence ID" value="MDH6503833.1"/>
    <property type="molecule type" value="Genomic_DNA"/>
</dbReference>
<feature type="transmembrane region" description="Helical" evidence="1">
    <location>
        <begin position="43"/>
        <end position="62"/>
    </location>
</feature>
<feature type="transmembrane region" description="Helical" evidence="1">
    <location>
        <begin position="16"/>
        <end position="37"/>
    </location>
</feature>
<feature type="transmembrane region" description="Helical" evidence="1">
    <location>
        <begin position="195"/>
        <end position="217"/>
    </location>
</feature>
<evidence type="ECO:0000256" key="1">
    <source>
        <dbReference type="SAM" id="Phobius"/>
    </source>
</evidence>
<dbReference type="Proteomes" id="UP001161160">
    <property type="component" value="Unassembled WGS sequence"/>
</dbReference>
<dbReference type="Pfam" id="PF07077">
    <property type="entry name" value="DUF1345"/>
    <property type="match status" value="1"/>
</dbReference>
<dbReference type="GeneID" id="83596025"/>
<dbReference type="AlphaFoldDB" id="A0AA43M828"/>
<feature type="transmembrane region" description="Helical" evidence="1">
    <location>
        <begin position="82"/>
        <end position="104"/>
    </location>
</feature>
<gene>
    <name evidence="2" type="ORF">M2127_001137</name>
</gene>
<dbReference type="RefSeq" id="WP_277542285.1">
    <property type="nucleotide sequence ID" value="NZ_JAQFIK010000004.1"/>
</dbReference>
<keyword evidence="3" id="KW-1185">Reference proteome</keyword>
<reference evidence="2" key="1">
    <citation type="submission" date="2023-04" db="EMBL/GenBank/DDBJ databases">
        <title>Genome Encyclopedia of Bacteria and Archaea VI: Functional Genomics of Type Strains.</title>
        <authorList>
            <person name="Whitman W."/>
        </authorList>
    </citation>
    <scope>NUCLEOTIDE SEQUENCE</scope>
    <source>
        <strain evidence="2">Enz.4-51</strain>
    </source>
</reference>
<accession>A0AA43M828</accession>
<evidence type="ECO:0000313" key="2">
    <source>
        <dbReference type="EMBL" id="MDH6503833.1"/>
    </source>
</evidence>
<organism evidence="2 3">
    <name type="scientific">Polynucleobacter sphagniphilus</name>
    <dbReference type="NCBI Taxonomy" id="1743169"/>
    <lineage>
        <taxon>Bacteria</taxon>
        <taxon>Pseudomonadati</taxon>
        <taxon>Pseudomonadota</taxon>
        <taxon>Betaproteobacteria</taxon>
        <taxon>Burkholderiales</taxon>
        <taxon>Burkholderiaceae</taxon>
        <taxon>Polynucleobacter</taxon>
    </lineage>
</organism>
<keyword evidence="1" id="KW-0812">Transmembrane</keyword>
<sequence length="221" mass="24126">MQKVPLLQMIQSRPRLILAIFLGATVSYLLPASLALLPLTRTLIGWNVMVLSYLALTSQLIFSKNQDIKERALRNDEGQYVVLAMAIVAAFASIGAIVAETIVAKSVTGSGRVSHIGLAACTIVLTWAFIQTMFALQYAHYYYLPSRDGKLRGGLDFPSTPLPNYGDFLYFACIIGTSSQTADVNISSQTMRRTVLVHCVLAFFFNTAILALTINIVSGLI</sequence>
<feature type="transmembrane region" description="Helical" evidence="1">
    <location>
        <begin position="116"/>
        <end position="143"/>
    </location>
</feature>